<gene>
    <name evidence="1" type="ORF">PFICI_05742</name>
</gene>
<dbReference type="RefSeq" id="XP_007832514.1">
    <property type="nucleotide sequence ID" value="XM_007834323.1"/>
</dbReference>
<accession>W3XF90</accession>
<name>W3XF90_PESFW</name>
<sequence length="204" mass="22649">MDDIYEYQAHASLDIELAGTLVCGVEDAHKPNKCRQWLAPLQLSKKLFTVGITSEMAHFSVGIIASGMNSDSDINTNSSEAMSWDAEKMYSLGESLALRNSAGSQYFEPQSAGYRPWPPIRIGLPYELRGSTITWLLRDGIDLLNILDTEMLEGDAGGDPLPSRRVFCLGIDRSQGGTRRMCTVHMTREMWEASDPTITRIELS</sequence>
<proteinExistence type="predicted"/>
<dbReference type="Proteomes" id="UP000030651">
    <property type="component" value="Unassembled WGS sequence"/>
</dbReference>
<dbReference type="OrthoDB" id="5135333at2759"/>
<dbReference type="AlphaFoldDB" id="W3XF90"/>
<dbReference type="HOGENOM" id="CLU_1343675_0_0_1"/>
<dbReference type="KEGG" id="pfy:PFICI_05742"/>
<dbReference type="InParanoid" id="W3XF90"/>
<organism evidence="1 2">
    <name type="scientific">Pestalotiopsis fici (strain W106-1 / CGMCC3.15140)</name>
    <dbReference type="NCBI Taxonomy" id="1229662"/>
    <lineage>
        <taxon>Eukaryota</taxon>
        <taxon>Fungi</taxon>
        <taxon>Dikarya</taxon>
        <taxon>Ascomycota</taxon>
        <taxon>Pezizomycotina</taxon>
        <taxon>Sordariomycetes</taxon>
        <taxon>Xylariomycetidae</taxon>
        <taxon>Amphisphaeriales</taxon>
        <taxon>Sporocadaceae</taxon>
        <taxon>Pestalotiopsis</taxon>
    </lineage>
</organism>
<dbReference type="GeneID" id="19270755"/>
<protein>
    <submittedName>
        <fullName evidence="1">Uncharacterized protein</fullName>
    </submittedName>
</protein>
<keyword evidence="2" id="KW-1185">Reference proteome</keyword>
<evidence type="ECO:0000313" key="2">
    <source>
        <dbReference type="Proteomes" id="UP000030651"/>
    </source>
</evidence>
<reference evidence="2" key="1">
    <citation type="journal article" date="2015" name="BMC Genomics">
        <title>Genomic and transcriptomic analysis of the endophytic fungus Pestalotiopsis fici reveals its lifestyle and high potential for synthesis of natural products.</title>
        <authorList>
            <person name="Wang X."/>
            <person name="Zhang X."/>
            <person name="Liu L."/>
            <person name="Xiang M."/>
            <person name="Wang W."/>
            <person name="Sun X."/>
            <person name="Che Y."/>
            <person name="Guo L."/>
            <person name="Liu G."/>
            <person name="Guo L."/>
            <person name="Wang C."/>
            <person name="Yin W.B."/>
            <person name="Stadler M."/>
            <person name="Zhang X."/>
            <person name="Liu X."/>
        </authorList>
    </citation>
    <scope>NUCLEOTIDE SEQUENCE [LARGE SCALE GENOMIC DNA]</scope>
    <source>
        <strain evidence="2">W106-1 / CGMCC3.15140</strain>
    </source>
</reference>
<evidence type="ECO:0000313" key="1">
    <source>
        <dbReference type="EMBL" id="ETS83866.1"/>
    </source>
</evidence>
<dbReference type="EMBL" id="KI912111">
    <property type="protein sequence ID" value="ETS83866.1"/>
    <property type="molecule type" value="Genomic_DNA"/>
</dbReference>